<dbReference type="CDD" id="cd00085">
    <property type="entry name" value="HNHc"/>
    <property type="match status" value="1"/>
</dbReference>
<dbReference type="GO" id="GO:0004519">
    <property type="term" value="F:endonuclease activity"/>
    <property type="evidence" value="ECO:0007669"/>
    <property type="project" value="UniProtKB-KW"/>
</dbReference>
<keyword evidence="2" id="KW-0255">Endonuclease</keyword>
<dbReference type="EMBL" id="QLMH01000002">
    <property type="protein sequence ID" value="RAK22055.1"/>
    <property type="molecule type" value="Genomic_DNA"/>
</dbReference>
<gene>
    <name evidence="2" type="ORF">B0I26_10234</name>
</gene>
<dbReference type="Proteomes" id="UP000248555">
    <property type="component" value="Unassembled WGS sequence"/>
</dbReference>
<name>A0A327YQS9_9BACL</name>
<dbReference type="RefSeq" id="WP_111643921.1">
    <property type="nucleotide sequence ID" value="NZ_QLMH01000002.1"/>
</dbReference>
<dbReference type="Gene3D" id="1.10.30.50">
    <property type="match status" value="1"/>
</dbReference>
<dbReference type="SMART" id="SM00507">
    <property type="entry name" value="HNHc"/>
    <property type="match status" value="1"/>
</dbReference>
<protein>
    <submittedName>
        <fullName evidence="2">HNH endonuclease</fullName>
    </submittedName>
</protein>
<evidence type="ECO:0000313" key="2">
    <source>
        <dbReference type="EMBL" id="RAK22055.1"/>
    </source>
</evidence>
<organism evidence="2 3">
    <name type="scientific">Paranoxybacillus vitaminiphilus</name>
    <dbReference type="NCBI Taxonomy" id="581036"/>
    <lineage>
        <taxon>Bacteria</taxon>
        <taxon>Bacillati</taxon>
        <taxon>Bacillota</taxon>
        <taxon>Bacilli</taxon>
        <taxon>Bacillales</taxon>
        <taxon>Anoxybacillaceae</taxon>
        <taxon>Paranoxybacillus</taxon>
    </lineage>
</organism>
<keyword evidence="2" id="KW-0540">Nuclease</keyword>
<evidence type="ECO:0000259" key="1">
    <source>
        <dbReference type="SMART" id="SM00507"/>
    </source>
</evidence>
<feature type="domain" description="HNH nuclease" evidence="1">
    <location>
        <begin position="213"/>
        <end position="267"/>
    </location>
</feature>
<sequence>MTWNLKIGEIKETYLTEQQIWQIFNTFFSPKSKNTMTYKFGLIKSLIENLYNVNENLELNYYQLFESFTKIYWNLVVHHQLRQSNSSSMNSGIEKVLVNFQKEREIPNDFRFDKLPYALQLELVQQVKKVGKKYVIGALYGDSRGVIYEFDLKKEYMKMNEPVYKFMLKYQKVLTYLTNYHLALFLEKYNRAENTVQMLMKVENVSKRSSLDLFYNMLISFGQKTCFYCGKTLDGRTIAHVDHFIPWSFVQTDQLWNLVLACRSCNVSKRDRIAKEIFLDSLIERNEQLASSKEAIIMKEFKFYQSEKLQNLYYYSIVNGFEHQWSPNK</sequence>
<dbReference type="OrthoDB" id="489287at2"/>
<dbReference type="Pfam" id="PF13395">
    <property type="entry name" value="HNH_4"/>
    <property type="match status" value="1"/>
</dbReference>
<evidence type="ECO:0000313" key="3">
    <source>
        <dbReference type="Proteomes" id="UP000248555"/>
    </source>
</evidence>
<reference evidence="2 3" key="1">
    <citation type="submission" date="2018-06" db="EMBL/GenBank/DDBJ databases">
        <title>Genomic Encyclopedia of Type Strains, Phase III (KMG-III): the genomes of soil and plant-associated and newly described type strains.</title>
        <authorList>
            <person name="Whitman W."/>
        </authorList>
    </citation>
    <scope>NUCLEOTIDE SEQUENCE [LARGE SCALE GENOMIC DNA]</scope>
    <source>
        <strain evidence="2 3">CGMCC 1.8979</strain>
    </source>
</reference>
<comment type="caution">
    <text evidence="2">The sequence shown here is derived from an EMBL/GenBank/DDBJ whole genome shotgun (WGS) entry which is preliminary data.</text>
</comment>
<dbReference type="InterPro" id="IPR003615">
    <property type="entry name" value="HNH_nuc"/>
</dbReference>
<keyword evidence="2" id="KW-0378">Hydrolase</keyword>
<proteinExistence type="predicted"/>
<accession>A0A327YQS9</accession>
<dbReference type="AlphaFoldDB" id="A0A327YQS9"/>
<keyword evidence="3" id="KW-1185">Reference proteome</keyword>